<evidence type="ECO:0000313" key="3">
    <source>
        <dbReference type="Proteomes" id="UP000663419"/>
    </source>
</evidence>
<accession>A0A8A1LVK9</accession>
<dbReference type="Proteomes" id="UP000663419">
    <property type="component" value="Chromosome 6"/>
</dbReference>
<reference evidence="2" key="1">
    <citation type="submission" date="2021-01" db="EMBL/GenBank/DDBJ databases">
        <title>Chromosome-level genome assembly of a human fungal pathogen reveals clustering of transcriptionally co-regulated genes.</title>
        <authorList>
            <person name="Voorhies M."/>
            <person name="Cohen S."/>
            <person name="Shea T.P."/>
            <person name="Petrus S."/>
            <person name="Munoz J.F."/>
            <person name="Poplawski S."/>
            <person name="Goldman W.E."/>
            <person name="Michael T."/>
            <person name="Cuomo C.A."/>
            <person name="Sil A."/>
            <person name="Beyhan S."/>
        </authorList>
    </citation>
    <scope>NUCLEOTIDE SEQUENCE</scope>
    <source>
        <strain evidence="2">H88</strain>
    </source>
</reference>
<protein>
    <submittedName>
        <fullName evidence="2">Uncharacterized protein</fullName>
    </submittedName>
</protein>
<organism evidence="2 3">
    <name type="scientific">Ajellomyces capsulatus (strain H88)</name>
    <name type="common">Darling's disease fungus</name>
    <name type="synonym">Histoplasma capsulatum</name>
    <dbReference type="NCBI Taxonomy" id="544711"/>
    <lineage>
        <taxon>Eukaryota</taxon>
        <taxon>Fungi</taxon>
        <taxon>Dikarya</taxon>
        <taxon>Ascomycota</taxon>
        <taxon>Pezizomycotina</taxon>
        <taxon>Eurotiomycetes</taxon>
        <taxon>Eurotiomycetidae</taxon>
        <taxon>Onygenales</taxon>
        <taxon>Ajellomycetaceae</taxon>
        <taxon>Histoplasma</taxon>
    </lineage>
</organism>
<gene>
    <name evidence="2" type="ORF">I7I53_12108</name>
</gene>
<evidence type="ECO:0000313" key="2">
    <source>
        <dbReference type="EMBL" id="QSS57811.1"/>
    </source>
</evidence>
<dbReference type="EMBL" id="CP069107">
    <property type="protein sequence ID" value="QSS57811.1"/>
    <property type="molecule type" value="Genomic_DNA"/>
</dbReference>
<sequence>MQLITLAVIGFLINVKVEATAKNDILSSSAFENEVSDMIRSVQIDSTGVLHLDDDGVLRSYDGAGNVLDYRRFNSSHLMTVANQYSGDLQSHLFEVWNSVDSFAVEEQQIWNPVNNPYQSLFPKQGTSDRRAYSPLTPRVECESVRCENHETCHRSHCFYCFFIDRVADGHCRGYGGRGDGG</sequence>
<keyword evidence="1" id="KW-0732">Signal</keyword>
<dbReference type="AlphaFoldDB" id="A0A8A1LVK9"/>
<name>A0A8A1LVK9_AJEC8</name>
<feature type="signal peptide" evidence="1">
    <location>
        <begin position="1"/>
        <end position="19"/>
    </location>
</feature>
<feature type="chain" id="PRO_5034813948" evidence="1">
    <location>
        <begin position="20"/>
        <end position="182"/>
    </location>
</feature>
<evidence type="ECO:0000256" key="1">
    <source>
        <dbReference type="SAM" id="SignalP"/>
    </source>
</evidence>
<proteinExistence type="predicted"/>
<dbReference type="VEuPathDB" id="FungiDB:I7I53_12108"/>